<proteinExistence type="predicted"/>
<dbReference type="InterPro" id="IPR038610">
    <property type="entry name" value="FliK-like_C_sf"/>
</dbReference>
<keyword evidence="2" id="KW-0282">Flagellum</keyword>
<organism evidence="2 3">
    <name type="scientific">Wujia chipingensis</name>
    <dbReference type="NCBI Taxonomy" id="2763670"/>
    <lineage>
        <taxon>Bacteria</taxon>
        <taxon>Bacillati</taxon>
        <taxon>Bacillota</taxon>
        <taxon>Clostridia</taxon>
        <taxon>Lachnospirales</taxon>
        <taxon>Lachnospiraceae</taxon>
        <taxon>Wujia</taxon>
    </lineage>
</organism>
<name>A0A7G9FQN6_9FIRM</name>
<evidence type="ECO:0000313" key="3">
    <source>
        <dbReference type="Proteomes" id="UP000515819"/>
    </source>
</evidence>
<keyword evidence="2" id="KW-0966">Cell projection</keyword>
<dbReference type="Proteomes" id="UP000515819">
    <property type="component" value="Chromosome"/>
</dbReference>
<reference evidence="2 3" key="1">
    <citation type="submission" date="2020-08" db="EMBL/GenBank/DDBJ databases">
        <authorList>
            <person name="Liu C."/>
            <person name="Sun Q."/>
        </authorList>
    </citation>
    <scope>NUCLEOTIDE SEQUENCE [LARGE SCALE GENOMIC DNA]</scope>
    <source>
        <strain evidence="2 3">NSJ-4</strain>
    </source>
</reference>
<gene>
    <name evidence="2" type="ORF">H9Q76_06240</name>
</gene>
<dbReference type="RefSeq" id="WP_249321843.1">
    <property type="nucleotide sequence ID" value="NZ_CP060632.1"/>
</dbReference>
<protein>
    <submittedName>
        <fullName evidence="2">Flagellar hook-length control protein FliK</fullName>
    </submittedName>
</protein>
<keyword evidence="2" id="KW-0969">Cilium</keyword>
<sequence>MNIDNGNLQFNRYQTGTIGNARPENVAANNTQTASGNAALAQAQEGQTFTGRIVDVNGSQVTIQMDGNMMLQARMVEAVNLNMGDTIAFLVKENSENTVMIQPLASDMQAMKDQTIFDLLEKNQLSPSDKNYQIAETLLNENMPVDRASMQKVLQQAYKYPDTPIQTLVSMNKMQLPVTEQTIAGFEQYQTNQHAMMQALSGMTEELTAYMSEPDSMREMLQVLSDAQDLPVLDADAMLQELEQTTGDVLFAQGAVSAGDQLQATDMTGNPPVLSAEQLTTYAEKFGMTEEQLTGLTKQLQDMHFDAQTIQTVLAKSDTTMQLANHLQALVAGAADKSMINAETMKEFFTSDGMKELLAAAVKEKFTLNPEKMQNPQEVSDLYKGIYEKMDRLMQQMSSHTGSSGEHLSESAKGMQERIDFLQNLSNLFPYAQIPMRMEGGDRNADLFVYVNKKRMQEKKEDVSALLHLDMEYLGPTDVHVSLRGTIVHTKFYVEDEESAKIIDAHMTQLEQAIAENGYSLTNEVIMREPTLHPDTEKNAVVKEMFGDDIEKSVKRYSFDVRM</sequence>
<accession>A0A7G9FQN6</accession>
<evidence type="ECO:0000313" key="2">
    <source>
        <dbReference type="EMBL" id="QNM00868.1"/>
    </source>
</evidence>
<feature type="domain" description="Flagellar hook-length control protein-like C-terminal" evidence="1">
    <location>
        <begin position="455"/>
        <end position="523"/>
    </location>
</feature>
<dbReference type="Gene3D" id="3.30.750.140">
    <property type="match status" value="1"/>
</dbReference>
<dbReference type="EMBL" id="CP060632">
    <property type="protein sequence ID" value="QNM00868.1"/>
    <property type="molecule type" value="Genomic_DNA"/>
</dbReference>
<evidence type="ECO:0000259" key="1">
    <source>
        <dbReference type="Pfam" id="PF02120"/>
    </source>
</evidence>
<dbReference type="InterPro" id="IPR021136">
    <property type="entry name" value="Flagellar_hook_control-like_C"/>
</dbReference>
<dbReference type="AlphaFoldDB" id="A0A7G9FQN6"/>
<dbReference type="Pfam" id="PF02120">
    <property type="entry name" value="Flg_hook"/>
    <property type="match status" value="1"/>
</dbReference>
<dbReference type="KEGG" id="wcp:H9Q76_06240"/>
<keyword evidence="3" id="KW-1185">Reference proteome</keyword>